<dbReference type="Proteomes" id="UP000501240">
    <property type="component" value="Chromosome"/>
</dbReference>
<organism evidence="1 2">
    <name type="scientific">Actinomadura verrucosospora</name>
    <dbReference type="NCBI Taxonomy" id="46165"/>
    <lineage>
        <taxon>Bacteria</taxon>
        <taxon>Bacillati</taxon>
        <taxon>Actinomycetota</taxon>
        <taxon>Actinomycetes</taxon>
        <taxon>Streptosporangiales</taxon>
        <taxon>Thermomonosporaceae</taxon>
        <taxon>Actinomadura</taxon>
    </lineage>
</organism>
<dbReference type="EMBL" id="CP053892">
    <property type="protein sequence ID" value="QKG20680.1"/>
    <property type="molecule type" value="Genomic_DNA"/>
</dbReference>
<keyword evidence="2" id="KW-1185">Reference proteome</keyword>
<proteinExistence type="predicted"/>
<evidence type="ECO:0000313" key="1">
    <source>
        <dbReference type="EMBL" id="QKG20680.1"/>
    </source>
</evidence>
<protein>
    <submittedName>
        <fullName evidence="1">Uncharacterized protein</fullName>
    </submittedName>
</protein>
<dbReference type="Gene3D" id="1.25.10.10">
    <property type="entry name" value="Leucine-rich Repeat Variant"/>
    <property type="match status" value="1"/>
</dbReference>
<dbReference type="InterPro" id="IPR011989">
    <property type="entry name" value="ARM-like"/>
</dbReference>
<dbReference type="AlphaFoldDB" id="A0A7D3VR19"/>
<evidence type="ECO:0000313" key="2">
    <source>
        <dbReference type="Proteomes" id="UP000501240"/>
    </source>
</evidence>
<name>A0A7D3VR19_ACTVE</name>
<reference evidence="1 2" key="1">
    <citation type="submission" date="2020-05" db="EMBL/GenBank/DDBJ databases">
        <title>Actinomadura verrucosospora NRRL-B18236 (PFL_A860) Genome sequencing and assembly.</title>
        <authorList>
            <person name="Samborskyy M."/>
        </authorList>
    </citation>
    <scope>NUCLEOTIDE SEQUENCE [LARGE SCALE GENOMIC DNA]</scope>
    <source>
        <strain evidence="1 2">NRRL:B18236</strain>
    </source>
</reference>
<dbReference type="SUPFAM" id="SSF48371">
    <property type="entry name" value="ARM repeat"/>
    <property type="match status" value="1"/>
</dbReference>
<gene>
    <name evidence="1" type="ORF">ACTIVE_2318</name>
</gene>
<sequence length="1131" mass="121699">MKAGGGSGRMPGMRADEVLAEVEPLPFGERCRRLADLRRDAGTPELAALLGELADGGHYERSLALFVASAVRDEASLAYIARAMGDADAELACSAIRLAVRYAEDPEPFRTVLTDAPAAIRSAVYDAVRRWRRTDLADALVGPVADRWGVEEAAALLPACSTAVAAERIEEFARAVPNWAALGRAHPGVLLDQLERRLAEASDWLRVALWARYGPGVAAAVDHDPGRVVGLLERYRSDRELPIALEPKTGVLLDAEPARMIRLLTSEAYRHSLGRVLRRRSVRDRLAALDDGDVAQVARAVREDGHTLRLLLKAFPPSHRARVFEVAMAGVDLSTAELDESLLEVLPRALRVQEARRMLRLRRVAETPARYWSISAFLPYEEALPVLEALTRRPDADERATGYALLIACAGRSREPGTLTAMLESLVRLRNEQDPVRYTALDAFAKVPEGLLRGEHAAAVDRFADDALAARDCSLMTRQALGRIAAAFCRQGAIRDDAELVVFGLDLVERLVGQAGAVFLGRLDHVLRHGQEFRLAGTLAPYLDAAARRDDHRLALLLVRALGRRAHHVPRLQDALEAALDARSDDVLKQAIRLWLAPPGTRAERVARVVAKDASAVAVPAVLAAIARERTDLLHLVLGGPTPPGRFQRADVAYVPHMATAWMRRWTGRQRDAYLDLLARVAADEEQPDDARASAIRGIGTVPGVDAARLRPYLDSGDDRIRRTALTAASWTASPQAVLPDLLAHTGTDDAHVAMYAMTRAARFVRPSELAAILGPALREGKITARKEALRILLHNRVPDALDLVAAAWDDPDQHRDVRVAIASAVRPYLAEPVARRILGEAAEGPRDLARQVLGTPPVSVEERFRGFYASLVLRVAGSADVEARNAALPNVPLWAQWAPDAPALLAGLATDLGVTGGWRPAMDALVGCVVAGFGAAELGAAAAGLAAAPDEPSAGAERDLPAFQRLSALVDAVRAAARRNRGTAQHAIAALDGRLPDGLACELAAATLRWDEPGAGSALDALADGCGGVLAVRQVAEALVPWADDDTWSEYPEYYRVPAGTPDPEAALPHAERLAGRGDLAGGLFAAALTGGHAPRAGWSAPWRSLLRTLRAHPDPDVAYTAKRIITALE</sequence>
<dbReference type="InterPro" id="IPR016024">
    <property type="entry name" value="ARM-type_fold"/>
</dbReference>
<accession>A0A7D3VR19</accession>